<feature type="transmembrane region" description="Helical" evidence="3">
    <location>
        <begin position="248"/>
        <end position="275"/>
    </location>
</feature>
<dbReference type="OrthoDB" id="14973at2"/>
<keyword evidence="3" id="KW-1133">Transmembrane helix</keyword>
<dbReference type="GO" id="GO:0016020">
    <property type="term" value="C:membrane"/>
    <property type="evidence" value="ECO:0007669"/>
    <property type="project" value="InterPro"/>
</dbReference>
<dbReference type="HOGENOM" id="CLU_785105_0_0_0"/>
<feature type="transmembrane region" description="Helical" evidence="3">
    <location>
        <begin position="176"/>
        <end position="196"/>
    </location>
</feature>
<keyword evidence="3" id="KW-0812">Transmembrane</keyword>
<feature type="transmembrane region" description="Helical" evidence="3">
    <location>
        <begin position="143"/>
        <end position="164"/>
    </location>
</feature>
<dbReference type="RefSeq" id="WP_012991562.1">
    <property type="nucleotide sequence ID" value="NC_013894.1"/>
</dbReference>
<evidence type="ECO:0000256" key="1">
    <source>
        <dbReference type="ARBA" id="ARBA00022679"/>
    </source>
</evidence>
<dbReference type="GO" id="GO:0016780">
    <property type="term" value="F:phosphotransferase activity, for other substituted phosphate groups"/>
    <property type="evidence" value="ECO:0007669"/>
    <property type="project" value="InterPro"/>
</dbReference>
<dbReference type="eggNOG" id="COG0170">
    <property type="taxonomic scope" value="Bacteria"/>
</dbReference>
<dbReference type="KEGG" id="tal:Thal_0521"/>
<dbReference type="InterPro" id="IPR048254">
    <property type="entry name" value="CDP_ALCOHOL_P_TRANSF_CS"/>
</dbReference>
<comment type="similarity">
    <text evidence="2">Belongs to the CDP-alcohol phosphatidyltransferase class-I family.</text>
</comment>
<protein>
    <submittedName>
        <fullName evidence="4">CDP-alcohol phosphatidyltransferase</fullName>
    </submittedName>
</protein>
<feature type="transmembrane region" description="Helical" evidence="3">
    <location>
        <begin position="295"/>
        <end position="316"/>
    </location>
</feature>
<evidence type="ECO:0000313" key="4">
    <source>
        <dbReference type="EMBL" id="ADC89155.1"/>
    </source>
</evidence>
<dbReference type="STRING" id="638303.Thal_0521"/>
<evidence type="ECO:0000256" key="2">
    <source>
        <dbReference type="RuleBase" id="RU003750"/>
    </source>
</evidence>
<dbReference type="InterPro" id="IPR043130">
    <property type="entry name" value="CDP-OH_PTrfase_TM_dom"/>
</dbReference>
<keyword evidence="5" id="KW-1185">Reference proteome</keyword>
<dbReference type="InterPro" id="IPR037997">
    <property type="entry name" value="Dgk1-like"/>
</dbReference>
<dbReference type="GO" id="GO:0008654">
    <property type="term" value="P:phospholipid biosynthetic process"/>
    <property type="evidence" value="ECO:0007669"/>
    <property type="project" value="InterPro"/>
</dbReference>
<keyword evidence="1 2" id="KW-0808">Transferase</keyword>
<reference evidence="5" key="1">
    <citation type="journal article" date="2010" name="Stand. Genomic Sci.">
        <title>Complete genome sequence of Thermocrinis albus type strain (HI 11/12T).</title>
        <authorList>
            <person name="Wirth R."/>
            <person name="Sikorski J."/>
            <person name="Brambilla E."/>
            <person name="Misra M."/>
            <person name="Lapidus A."/>
            <person name="Copeland A."/>
            <person name="Nolan M."/>
            <person name="Lucas S."/>
            <person name="Chen F."/>
            <person name="Tice H."/>
            <person name="Cheng J.F."/>
            <person name="Han C."/>
            <person name="Detter J.C."/>
            <person name="Tapia R."/>
            <person name="Bruce D."/>
            <person name="Goodwin L."/>
            <person name="Pitluck S."/>
            <person name="Pati A."/>
            <person name="Anderson I."/>
            <person name="Ivanova N."/>
            <person name="Mavromatis K."/>
            <person name="Mikhailova N."/>
            <person name="Chen A."/>
            <person name="Palaniappan K."/>
            <person name="Bilek Y."/>
            <person name="Hader T."/>
            <person name="Land M."/>
            <person name="Hauser L."/>
            <person name="Chang Y.J."/>
            <person name="Jeffries C.D."/>
            <person name="Tindall B.J."/>
            <person name="Rohde M."/>
            <person name="Goker M."/>
            <person name="Bristow J."/>
            <person name="Eisen J.A."/>
            <person name="Markowitz V."/>
            <person name="Hugenholtz P."/>
            <person name="Kyrpides N.C."/>
            <person name="Klenk H.P."/>
        </authorList>
    </citation>
    <scope>NUCLEOTIDE SEQUENCE [LARGE SCALE GENOMIC DNA]</scope>
    <source>
        <strain evidence="5">DSM 14484 / JCM 11386 / HI 11/12</strain>
    </source>
</reference>
<dbReference type="PROSITE" id="PS00379">
    <property type="entry name" value="CDP_ALCOHOL_P_TRANSF"/>
    <property type="match status" value="1"/>
</dbReference>
<dbReference type="Pfam" id="PF01066">
    <property type="entry name" value="CDP-OH_P_transf"/>
    <property type="match status" value="1"/>
</dbReference>
<dbReference type="EMBL" id="CP001931">
    <property type="protein sequence ID" value="ADC89155.1"/>
    <property type="molecule type" value="Genomic_DNA"/>
</dbReference>
<sequence>MRATMSIPNLVSITRLLLSPTLLLLDENLFGFFFVLLALTDALDGYWARKYHAETQLGRLLDPLADRILTWVGVGACSFKFGLLPHWFFYLLFLRDVSVLLGGLHITFLKGTVPQARLLGKVSTLFLSLLVPSVTFLKGTGPYVLALTFLAVVASWADYSFFWIRQTIPPLDSREYHRKILHLFGLSLWLLPVLFFNEKVTLLLMVTVLLANGLILLRWQEKKLRFLYQLIYSVERDKNREKPGVQAFWAHLGILVSFVMWGKCSAVGITLLAVGDAFSSLVGMYRGKLIWKDKSWEGSVAFFLSSFLVLTPFVGWEKAFIFSVVGALTELLLDKPDDNFTLPLVGGLLCYML</sequence>
<gene>
    <name evidence="4" type="ordered locus">Thal_0521</name>
</gene>
<dbReference type="AlphaFoldDB" id="D3SPR8"/>
<evidence type="ECO:0000313" key="5">
    <source>
        <dbReference type="Proteomes" id="UP000002043"/>
    </source>
</evidence>
<dbReference type="Proteomes" id="UP000002043">
    <property type="component" value="Chromosome"/>
</dbReference>
<proteinExistence type="inferred from homology"/>
<dbReference type="PANTHER" id="PTHR31303">
    <property type="entry name" value="CTP-DEPENDENT DIACYLGLYCEROL KINASE 1"/>
    <property type="match status" value="1"/>
</dbReference>
<keyword evidence="3" id="KW-0472">Membrane</keyword>
<name>D3SPR8_THEAH</name>
<evidence type="ECO:0000256" key="3">
    <source>
        <dbReference type="SAM" id="Phobius"/>
    </source>
</evidence>
<feature type="transmembrane region" description="Helical" evidence="3">
    <location>
        <begin position="202"/>
        <end position="219"/>
    </location>
</feature>
<dbReference type="InterPro" id="IPR000462">
    <property type="entry name" value="CDP-OH_P_trans"/>
</dbReference>
<dbReference type="Gene3D" id="1.20.120.1760">
    <property type="match status" value="1"/>
</dbReference>
<organism evidence="4 5">
    <name type="scientific">Thermocrinis albus (strain DSM 14484 / JCM 11386 / HI 11/12)</name>
    <dbReference type="NCBI Taxonomy" id="638303"/>
    <lineage>
        <taxon>Bacteria</taxon>
        <taxon>Pseudomonadati</taxon>
        <taxon>Aquificota</taxon>
        <taxon>Aquificia</taxon>
        <taxon>Aquificales</taxon>
        <taxon>Aquificaceae</taxon>
        <taxon>Thermocrinis</taxon>
    </lineage>
</organism>
<dbReference type="PANTHER" id="PTHR31303:SF1">
    <property type="entry name" value="CTP-DEPENDENT DIACYLGLYCEROL KINASE 1"/>
    <property type="match status" value="1"/>
</dbReference>
<dbReference type="GO" id="GO:0004143">
    <property type="term" value="F:ATP-dependent diacylglycerol kinase activity"/>
    <property type="evidence" value="ECO:0007669"/>
    <property type="project" value="InterPro"/>
</dbReference>
<accession>D3SPR8</accession>
<feature type="transmembrane region" description="Helical" evidence="3">
    <location>
        <begin position="60"/>
        <end position="81"/>
    </location>
</feature>
<dbReference type="eggNOG" id="COG0558">
    <property type="taxonomic scope" value="Bacteria"/>
</dbReference>